<name>A0A6I3SX30_9BURK</name>
<evidence type="ECO:0000313" key="12">
    <source>
        <dbReference type="EMBL" id="MTV53773.1"/>
    </source>
</evidence>
<evidence type="ECO:0000313" key="14">
    <source>
        <dbReference type="Proteomes" id="UP000622638"/>
    </source>
</evidence>
<evidence type="ECO:0000256" key="4">
    <source>
        <dbReference type="ARBA" id="ARBA00022452"/>
    </source>
</evidence>
<reference evidence="11" key="1">
    <citation type="journal article" date="2014" name="Int. J. Syst. Evol. Microbiol.">
        <title>Complete genome of a new Firmicutes species belonging to the dominant human colonic microbiota ('Ruminococcus bicirculans') reveals two chromosomes and a selective capacity to utilize plant glucans.</title>
        <authorList>
            <consortium name="NISC Comparative Sequencing Program"/>
            <person name="Wegmann U."/>
            <person name="Louis P."/>
            <person name="Goesmann A."/>
            <person name="Henrissat B."/>
            <person name="Duncan S.H."/>
            <person name="Flint H.J."/>
        </authorList>
    </citation>
    <scope>NUCLEOTIDE SEQUENCE</scope>
    <source>
        <strain evidence="11">CGMCC 1.15931</strain>
    </source>
</reference>
<keyword evidence="5" id="KW-0812">Transmembrane</keyword>
<dbReference type="GO" id="GO:0098046">
    <property type="term" value="C:type V protein secretion system complex"/>
    <property type="evidence" value="ECO:0007669"/>
    <property type="project" value="TreeGrafter"/>
</dbReference>
<evidence type="ECO:0000256" key="2">
    <source>
        <dbReference type="ARBA" id="ARBA00009055"/>
    </source>
</evidence>
<dbReference type="InterPro" id="IPR051544">
    <property type="entry name" value="TPS_OM_transporter"/>
</dbReference>
<evidence type="ECO:0000256" key="9">
    <source>
        <dbReference type="SAM" id="SignalP"/>
    </source>
</evidence>
<feature type="domain" description="POTRA" evidence="10">
    <location>
        <begin position="64"/>
        <end position="139"/>
    </location>
</feature>
<keyword evidence="6" id="KW-0653">Protein transport</keyword>
<evidence type="ECO:0000313" key="11">
    <source>
        <dbReference type="EMBL" id="GGC01824.1"/>
    </source>
</evidence>
<reference evidence="14" key="2">
    <citation type="journal article" date="2019" name="Int. J. Syst. Evol. Microbiol.">
        <title>The Global Catalogue of Microorganisms (GCM) 10K type strain sequencing project: providing services to taxonomists for standard genome sequencing and annotation.</title>
        <authorList>
            <consortium name="The Broad Institute Genomics Platform"/>
            <consortium name="The Broad Institute Genome Sequencing Center for Infectious Disease"/>
            <person name="Wu L."/>
            <person name="Ma J."/>
        </authorList>
    </citation>
    <scope>NUCLEOTIDE SEQUENCE [LARGE SCALE GENOMIC DNA]</scope>
    <source>
        <strain evidence="14">CGMCC 1.15931</strain>
    </source>
</reference>
<dbReference type="Gene3D" id="2.40.160.50">
    <property type="entry name" value="membrane protein fhac: a member of the omp85/tpsb transporter family"/>
    <property type="match status" value="1"/>
</dbReference>
<dbReference type="GO" id="GO:0046819">
    <property type="term" value="P:protein secretion by the type V secretion system"/>
    <property type="evidence" value="ECO:0007669"/>
    <property type="project" value="TreeGrafter"/>
</dbReference>
<dbReference type="Pfam" id="PF03865">
    <property type="entry name" value="ShlB"/>
    <property type="match status" value="1"/>
</dbReference>
<organism evidence="12 13">
    <name type="scientific">Pseudoduganella buxea</name>
    <dbReference type="NCBI Taxonomy" id="1949069"/>
    <lineage>
        <taxon>Bacteria</taxon>
        <taxon>Pseudomonadati</taxon>
        <taxon>Pseudomonadota</taxon>
        <taxon>Betaproteobacteria</taxon>
        <taxon>Burkholderiales</taxon>
        <taxon>Oxalobacteraceae</taxon>
        <taxon>Telluria group</taxon>
        <taxon>Pseudoduganella</taxon>
    </lineage>
</organism>
<evidence type="ECO:0000256" key="7">
    <source>
        <dbReference type="ARBA" id="ARBA00023136"/>
    </source>
</evidence>
<dbReference type="Proteomes" id="UP000430634">
    <property type="component" value="Unassembled WGS sequence"/>
</dbReference>
<comment type="subcellular location">
    <subcellularLocation>
        <location evidence="1">Cell outer membrane</location>
    </subcellularLocation>
</comment>
<dbReference type="PANTHER" id="PTHR34597">
    <property type="entry name" value="SLR1661 PROTEIN"/>
    <property type="match status" value="1"/>
</dbReference>
<keyword evidence="7" id="KW-0472">Membrane</keyword>
<keyword evidence="3" id="KW-0813">Transport</keyword>
<dbReference type="OrthoDB" id="572300at2"/>
<evidence type="ECO:0000256" key="5">
    <source>
        <dbReference type="ARBA" id="ARBA00022692"/>
    </source>
</evidence>
<keyword evidence="14" id="KW-1185">Reference proteome</keyword>
<evidence type="ECO:0000256" key="3">
    <source>
        <dbReference type="ARBA" id="ARBA00022448"/>
    </source>
</evidence>
<accession>A0A6I3SX30</accession>
<dbReference type="PANTHER" id="PTHR34597:SF1">
    <property type="entry name" value="HEME_HEMOPEXIN TRANSPORTER PROTEIN HUXB"/>
    <property type="match status" value="1"/>
</dbReference>
<proteinExistence type="inferred from homology"/>
<evidence type="ECO:0000259" key="10">
    <source>
        <dbReference type="PROSITE" id="PS51779"/>
    </source>
</evidence>
<feature type="signal peptide" evidence="9">
    <location>
        <begin position="1"/>
        <end position="19"/>
    </location>
</feature>
<dbReference type="Proteomes" id="UP000622638">
    <property type="component" value="Unassembled WGS sequence"/>
</dbReference>
<dbReference type="InterPro" id="IPR013686">
    <property type="entry name" value="Polypept-transport_assoc_ShlB"/>
</dbReference>
<keyword evidence="4" id="KW-1134">Transmembrane beta strand</keyword>
<dbReference type="GO" id="GO:0009279">
    <property type="term" value="C:cell outer membrane"/>
    <property type="evidence" value="ECO:0007669"/>
    <property type="project" value="UniProtKB-SubCell"/>
</dbReference>
<keyword evidence="8" id="KW-0998">Cell outer membrane</keyword>
<dbReference type="RefSeq" id="WP_155471082.1">
    <property type="nucleotide sequence ID" value="NZ_BMKG01000009.1"/>
</dbReference>
<comment type="caution">
    <text evidence="12">The sequence shown here is derived from an EMBL/GenBank/DDBJ whole genome shotgun (WGS) entry which is preliminary data.</text>
</comment>
<protein>
    <submittedName>
        <fullName evidence="12">ShlB/FhaC/HecB family hemolysin secretion/activation protein</fullName>
    </submittedName>
</protein>
<comment type="similarity">
    <text evidence="2">Belongs to the TPS (TC 1.B.20) family.</text>
</comment>
<dbReference type="AlphaFoldDB" id="A0A6I3SX30"/>
<keyword evidence="9" id="KW-0732">Signal</keyword>
<feature type="chain" id="PRO_5026179285" evidence="9">
    <location>
        <begin position="20"/>
        <end position="555"/>
    </location>
</feature>
<gene>
    <name evidence="11" type="ORF">GCM10011572_24710</name>
    <name evidence="12" type="ORF">GM672_13640</name>
</gene>
<evidence type="ECO:0000256" key="1">
    <source>
        <dbReference type="ARBA" id="ARBA00004442"/>
    </source>
</evidence>
<dbReference type="PROSITE" id="PS51779">
    <property type="entry name" value="POTRA"/>
    <property type="match status" value="1"/>
</dbReference>
<evidence type="ECO:0000313" key="13">
    <source>
        <dbReference type="Proteomes" id="UP000430634"/>
    </source>
</evidence>
<reference evidence="11" key="4">
    <citation type="submission" date="2024-05" db="EMBL/GenBank/DDBJ databases">
        <authorList>
            <person name="Sun Q."/>
            <person name="Zhou Y."/>
        </authorList>
    </citation>
    <scope>NUCLEOTIDE SEQUENCE</scope>
    <source>
        <strain evidence="11">CGMCC 1.15931</strain>
    </source>
</reference>
<dbReference type="Pfam" id="PF08479">
    <property type="entry name" value="POTRA_2"/>
    <property type="match status" value="1"/>
</dbReference>
<evidence type="ECO:0000256" key="8">
    <source>
        <dbReference type="ARBA" id="ARBA00023237"/>
    </source>
</evidence>
<dbReference type="InterPro" id="IPR005565">
    <property type="entry name" value="Hemolysn_activator_HlyB_C"/>
</dbReference>
<dbReference type="GO" id="GO:0008320">
    <property type="term" value="F:protein transmembrane transporter activity"/>
    <property type="evidence" value="ECO:0007669"/>
    <property type="project" value="TreeGrafter"/>
</dbReference>
<dbReference type="InterPro" id="IPR034746">
    <property type="entry name" value="POTRA"/>
</dbReference>
<evidence type="ECO:0000256" key="6">
    <source>
        <dbReference type="ARBA" id="ARBA00022927"/>
    </source>
</evidence>
<dbReference type="EMBL" id="BMKG01000009">
    <property type="protein sequence ID" value="GGC01824.1"/>
    <property type="molecule type" value="Genomic_DNA"/>
</dbReference>
<dbReference type="Gene3D" id="3.10.20.310">
    <property type="entry name" value="membrane protein fhac"/>
    <property type="match status" value="1"/>
</dbReference>
<dbReference type="EMBL" id="WNKZ01000035">
    <property type="protein sequence ID" value="MTV53773.1"/>
    <property type="molecule type" value="Genomic_DNA"/>
</dbReference>
<reference evidence="12 13" key="3">
    <citation type="submission" date="2019-11" db="EMBL/GenBank/DDBJ databases">
        <title>Type strains purchased from KCTC, JCM and DSMZ.</title>
        <authorList>
            <person name="Lu H."/>
        </authorList>
    </citation>
    <scope>NUCLEOTIDE SEQUENCE [LARGE SCALE GENOMIC DNA]</scope>
    <source>
        <strain evidence="12 13">KCTC 52429</strain>
    </source>
</reference>
<sequence length="555" mass="58516">MKTKLIPCALLAMSHGVFAQQLPTAGSQLQQIPPAPMPEKRAPAIARPTVAPATTTAEPAGMTIVVQRLGVTGSQVYAEADLLALTGFRAGSELSLADLRAMAATIAAFYHRNGYFLAQAYVPQQDIRDGAVTIAVIEGRYGKVALRNGSRVSDVVANRLLDGLVEGDIVAIDALEERLLLLSDLPGVGVKSTLVPGASVGASDLIVDLIPGPRVSGSVDADNAGNRYTGAYRAGATVNLNEPAGQGDVATLRVLSSGSGLNYARLSYQAQLGRASAGVAYSQLRYRLQREFAPLDASGTARVASIYGAYPLLRSRNTNLTALLAFDTKRFEDRIGATAIVASKRARVLTASVAGDHRDLRWGGGLGTYGLAWSSGQVDLRTPALHAFDAVSARSEGHFNKLAFHAARLQGVSESLSLYAAINGQVASKNLDVSEKMELGGMYGVRAYPEGEAYADQGYVLNLEARVALPPLPAGAAGRLQLVGFVDHGNVSTSKDPWTSAPNHRSLSGAGVGLIWADTNNFVVKAYYARKVGSEPALSAPHSAGRFWLQAVRYF</sequence>